<gene>
    <name evidence="3" type="primary">si:ch211-260p9.6_1</name>
    <name evidence="3" type="ORF">g.15870</name>
</gene>
<dbReference type="PANTHER" id="PTHR23354:SF104">
    <property type="entry name" value="TLD-DOMAIN CONTAINING NUCLEOLAR PROTEIN"/>
    <property type="match status" value="1"/>
</dbReference>
<evidence type="ECO:0000256" key="1">
    <source>
        <dbReference type="SAM" id="MobiDB-lite"/>
    </source>
</evidence>
<sequence length="537" mass="59683">MGASSSVDKPSPAQQEEESLAASTGSLPMLQNVFAKLSSPESKAVPVKSLQDILSLNIKNLLAESLPVPECFPQLLNNLGPSIVGLFFDTDQEYIHWVDFLRGYNRCCGRMPASSYINNLCKLYSTSGRETGIGSEMIFGSDTDGGKVSGNLKLSDLLLLLWTCWIMSQSAKILKICKGSTALILPDISHLITSAYISCNEVGDELNVRDCKSLGFEKDISVQKLHLWILTTVPGLAHCLMQYVQDRFHACVTSEDELDSSILLLSDSSVDYHDTCLLTCGRAWAISLTFRDTVNEELSRSCFPRKSTETLDGLLYRSSLHGKGLNRFWSNVEGYRGPLLLVLSANSADTTGGESSCGQWVIGILTAQGFENKDTFYGGSGCLYALSPVFRVFSPSGRDKNFVYTHLHPSVRVYDPHPKPVGLAFGGVLGNERIFIDEDFSRVTVRHHAMDKTYQSGPLIPNQGFLATEAFILDFEVWGLGGKAMKDYQDAYKRREQLFSEQRRKVDLKTFASWEDSPEKMMLNMMADPNRVQREDR</sequence>
<proteinExistence type="predicted"/>
<organism evidence="3">
    <name type="scientific">Anthurium amnicola</name>
    <dbReference type="NCBI Taxonomy" id="1678845"/>
    <lineage>
        <taxon>Eukaryota</taxon>
        <taxon>Viridiplantae</taxon>
        <taxon>Streptophyta</taxon>
        <taxon>Embryophyta</taxon>
        <taxon>Tracheophyta</taxon>
        <taxon>Spermatophyta</taxon>
        <taxon>Magnoliopsida</taxon>
        <taxon>Liliopsida</taxon>
        <taxon>Araceae</taxon>
        <taxon>Pothoideae</taxon>
        <taxon>Potheae</taxon>
        <taxon>Anthurium</taxon>
    </lineage>
</organism>
<dbReference type="EMBL" id="GDJX01027223">
    <property type="protein sequence ID" value="JAT40713.1"/>
    <property type="molecule type" value="Transcribed_RNA"/>
</dbReference>
<dbReference type="PROSITE" id="PS51886">
    <property type="entry name" value="TLDC"/>
    <property type="match status" value="1"/>
</dbReference>
<accession>A0A1D1XE75</accession>
<feature type="domain" description="TLDc" evidence="2">
    <location>
        <begin position="288"/>
        <end position="481"/>
    </location>
</feature>
<dbReference type="AlphaFoldDB" id="A0A1D1XE75"/>
<feature type="compositionally biased region" description="Polar residues" evidence="1">
    <location>
        <begin position="1"/>
        <end position="14"/>
    </location>
</feature>
<reference evidence="3" key="1">
    <citation type="submission" date="2015-07" db="EMBL/GenBank/DDBJ databases">
        <title>Transcriptome Assembly of Anthurium amnicola.</title>
        <authorList>
            <person name="Suzuki J."/>
        </authorList>
    </citation>
    <scope>NUCLEOTIDE SEQUENCE</scope>
</reference>
<feature type="region of interest" description="Disordered" evidence="1">
    <location>
        <begin position="1"/>
        <end position="23"/>
    </location>
</feature>
<evidence type="ECO:0000313" key="3">
    <source>
        <dbReference type="EMBL" id="JAT40713.1"/>
    </source>
</evidence>
<dbReference type="Pfam" id="PF07534">
    <property type="entry name" value="TLD"/>
    <property type="match status" value="1"/>
</dbReference>
<name>A0A1D1XE75_9ARAE</name>
<evidence type="ECO:0000259" key="2">
    <source>
        <dbReference type="PROSITE" id="PS51886"/>
    </source>
</evidence>
<protein>
    <submittedName>
        <fullName evidence="3">TLD domain-containing protein KIAA1609</fullName>
    </submittedName>
</protein>
<dbReference type="InterPro" id="IPR006571">
    <property type="entry name" value="TLDc_dom"/>
</dbReference>
<dbReference type="SMART" id="SM00584">
    <property type="entry name" value="TLDc"/>
    <property type="match status" value="1"/>
</dbReference>
<dbReference type="PANTHER" id="PTHR23354">
    <property type="entry name" value="NUCLEOLAR PROTEIN 7/ESTROGEN RECEPTOR COACTIVATOR-RELATED"/>
    <property type="match status" value="1"/>
</dbReference>